<dbReference type="KEGG" id="asip:AQUSIP_02800"/>
<proteinExistence type="predicted"/>
<dbReference type="Proteomes" id="UP000324194">
    <property type="component" value="Chromosome 1"/>
</dbReference>
<evidence type="ECO:0000313" key="2">
    <source>
        <dbReference type="Proteomes" id="UP000324194"/>
    </source>
</evidence>
<name>A0A5E4PF95_9COXI</name>
<reference evidence="1 2" key="1">
    <citation type="submission" date="2019-08" db="EMBL/GenBank/DDBJ databases">
        <authorList>
            <person name="Guy L."/>
        </authorList>
    </citation>
    <scope>NUCLEOTIDE SEQUENCE [LARGE SCALE GENOMIC DNA]</scope>
    <source>
        <strain evidence="1 2">SGT-108</strain>
    </source>
</reference>
<dbReference type="OrthoDB" id="9932666at2"/>
<dbReference type="RefSeq" id="WP_148337918.1">
    <property type="nucleotide sequence ID" value="NZ_LR699119.1"/>
</dbReference>
<sequence length="133" mass="15496">MDINITQWALDSYLDLKQKKVFSDQEYRQIIRPDVLRLLTYPNDLKFTQNKFWSQATMGNGIVIADGYKMKWHQIGCGLVQLRLMVGIVGGEAYLCEAYVKSDDKLDKRMMAKLKVYLDLIRKGRFITRGKLV</sequence>
<accession>A0A5E4PF95</accession>
<organism evidence="1 2">
    <name type="scientific">Aquicella siphonis</name>
    <dbReference type="NCBI Taxonomy" id="254247"/>
    <lineage>
        <taxon>Bacteria</taxon>
        <taxon>Pseudomonadati</taxon>
        <taxon>Pseudomonadota</taxon>
        <taxon>Gammaproteobacteria</taxon>
        <taxon>Legionellales</taxon>
        <taxon>Coxiellaceae</taxon>
        <taxon>Aquicella</taxon>
    </lineage>
</organism>
<gene>
    <name evidence="1" type="ORF">AQUSIP_02800</name>
</gene>
<protein>
    <submittedName>
        <fullName evidence="1">Uncharacterized protein</fullName>
    </submittedName>
</protein>
<dbReference type="AlphaFoldDB" id="A0A5E4PF95"/>
<keyword evidence="2" id="KW-1185">Reference proteome</keyword>
<evidence type="ECO:0000313" key="1">
    <source>
        <dbReference type="EMBL" id="VVC75006.1"/>
    </source>
</evidence>
<dbReference type="EMBL" id="LR699119">
    <property type="protein sequence ID" value="VVC75006.1"/>
    <property type="molecule type" value="Genomic_DNA"/>
</dbReference>